<dbReference type="EMBL" id="BRXS01000003">
    <property type="protein sequence ID" value="GLC25468.1"/>
    <property type="molecule type" value="Genomic_DNA"/>
</dbReference>
<gene>
    <name evidence="2" type="ORF">rosag_19810</name>
</gene>
<evidence type="ECO:0000313" key="3">
    <source>
        <dbReference type="Proteomes" id="UP001161325"/>
    </source>
</evidence>
<feature type="domain" description="CN hydrolase" evidence="1">
    <location>
        <begin position="56"/>
        <end position="299"/>
    </location>
</feature>
<sequence length="321" mass="33751">MAKVPLSAAETWGMVIGRDGVRVRTRRSWAVLAAQEADCLCCAATPSPTPPREMTLRLALVQMTVTDGAPDENVARAAALVTAAPPADVYLLPELFTTGYAHDTWADAARGAARTLDALQQLADARDAWIGGSFVAATADGGIANRMHLLSPRGASPSSALVTYDKAHLFPPMGEPERLVAGTTRVRTRVGRGDAAADAALSICFDLRFPEHYRRDAADGATLFLCVAEWPHPRGETLRLLARARAAENQAWLALCNRVGAAADGSTFPGGSCIVAPDGTVVADARDAADVVLIADVDVNVALRARAAFPVLPLRVPGVDV</sequence>
<dbReference type="PANTHER" id="PTHR47799">
    <property type="entry name" value="OMEGA-AMIDASE YAFV"/>
    <property type="match status" value="1"/>
</dbReference>
<dbReference type="Proteomes" id="UP001161325">
    <property type="component" value="Unassembled WGS sequence"/>
</dbReference>
<comment type="caution">
    <text evidence="2">The sequence shown here is derived from an EMBL/GenBank/DDBJ whole genome shotgun (WGS) entry which is preliminary data.</text>
</comment>
<dbReference type="PROSITE" id="PS50263">
    <property type="entry name" value="CN_HYDROLASE"/>
    <property type="match status" value="1"/>
</dbReference>
<dbReference type="Pfam" id="PF00795">
    <property type="entry name" value="CN_hydrolase"/>
    <property type="match status" value="1"/>
</dbReference>
<protein>
    <recommendedName>
        <fullName evidence="1">CN hydrolase domain-containing protein</fullName>
    </recommendedName>
</protein>
<dbReference type="SUPFAM" id="SSF56317">
    <property type="entry name" value="Carbon-nitrogen hydrolase"/>
    <property type="match status" value="1"/>
</dbReference>
<evidence type="ECO:0000259" key="1">
    <source>
        <dbReference type="PROSITE" id="PS50263"/>
    </source>
</evidence>
<dbReference type="GO" id="GO:0050152">
    <property type="term" value="F:omega-amidase activity"/>
    <property type="evidence" value="ECO:0007669"/>
    <property type="project" value="TreeGrafter"/>
</dbReference>
<dbReference type="PANTHER" id="PTHR47799:SF1">
    <property type="entry name" value="OMEGA-AMIDASE YAFV"/>
    <property type="match status" value="1"/>
</dbReference>
<dbReference type="Gene3D" id="3.60.110.10">
    <property type="entry name" value="Carbon-nitrogen hydrolase"/>
    <property type="match status" value="1"/>
</dbReference>
<dbReference type="InterPro" id="IPR003010">
    <property type="entry name" value="C-N_Hydrolase"/>
</dbReference>
<organism evidence="2 3">
    <name type="scientific">Roseisolibacter agri</name>
    <dbReference type="NCBI Taxonomy" id="2014610"/>
    <lineage>
        <taxon>Bacteria</taxon>
        <taxon>Pseudomonadati</taxon>
        <taxon>Gemmatimonadota</taxon>
        <taxon>Gemmatimonadia</taxon>
        <taxon>Gemmatimonadales</taxon>
        <taxon>Gemmatimonadaceae</taxon>
        <taxon>Roseisolibacter</taxon>
    </lineage>
</organism>
<proteinExistence type="predicted"/>
<evidence type="ECO:0000313" key="2">
    <source>
        <dbReference type="EMBL" id="GLC25468.1"/>
    </source>
</evidence>
<dbReference type="InterPro" id="IPR052737">
    <property type="entry name" value="Omega-amidase_YafV"/>
</dbReference>
<keyword evidence="3" id="KW-1185">Reference proteome</keyword>
<name>A0AA37VAI4_9BACT</name>
<dbReference type="GO" id="GO:0106008">
    <property type="term" value="F:2-oxoglutaramate amidase activity"/>
    <property type="evidence" value="ECO:0007669"/>
    <property type="project" value="TreeGrafter"/>
</dbReference>
<accession>A0AA37VAI4</accession>
<dbReference type="InterPro" id="IPR036526">
    <property type="entry name" value="C-N_Hydrolase_sf"/>
</dbReference>
<reference evidence="2" key="1">
    <citation type="submission" date="2022-08" db="EMBL/GenBank/DDBJ databases">
        <title>Draft genome sequencing of Roseisolibacter agri AW1220.</title>
        <authorList>
            <person name="Tobiishi Y."/>
            <person name="Tonouchi A."/>
        </authorList>
    </citation>
    <scope>NUCLEOTIDE SEQUENCE</scope>
    <source>
        <strain evidence="2">AW1220</strain>
    </source>
</reference>
<dbReference type="AlphaFoldDB" id="A0AA37VAI4"/>